<feature type="active site" evidence="8">
    <location>
        <position position="287"/>
    </location>
</feature>
<keyword evidence="3 10" id="KW-0732">Signal</keyword>
<evidence type="ECO:0000256" key="4">
    <source>
        <dbReference type="ARBA" id="ARBA00022750"/>
    </source>
</evidence>
<dbReference type="SUPFAM" id="SSF50630">
    <property type="entry name" value="Acid proteases"/>
    <property type="match status" value="1"/>
</dbReference>
<dbReference type="CDD" id="cd05474">
    <property type="entry name" value="SAP_like"/>
    <property type="match status" value="1"/>
</dbReference>
<dbReference type="InterPro" id="IPR021109">
    <property type="entry name" value="Peptidase_aspartic_dom_sf"/>
</dbReference>
<evidence type="ECO:0000256" key="7">
    <source>
        <dbReference type="ARBA" id="ARBA00068059"/>
    </source>
</evidence>
<dbReference type="InterPro" id="IPR033876">
    <property type="entry name" value="SAP-like"/>
</dbReference>
<proteinExistence type="inferred from homology"/>
<dbReference type="InterPro" id="IPR001461">
    <property type="entry name" value="Aspartic_peptidase_A1"/>
</dbReference>
<organism evidence="12 13">
    <name type="scientific">Pseudocercospora musae</name>
    <dbReference type="NCBI Taxonomy" id="113226"/>
    <lineage>
        <taxon>Eukaryota</taxon>
        <taxon>Fungi</taxon>
        <taxon>Dikarya</taxon>
        <taxon>Ascomycota</taxon>
        <taxon>Pezizomycotina</taxon>
        <taxon>Dothideomycetes</taxon>
        <taxon>Dothideomycetidae</taxon>
        <taxon>Mycosphaerellales</taxon>
        <taxon>Mycosphaerellaceae</taxon>
        <taxon>Pseudocercospora</taxon>
    </lineage>
</organism>
<dbReference type="Proteomes" id="UP000073492">
    <property type="component" value="Unassembled WGS sequence"/>
</dbReference>
<protein>
    <recommendedName>
        <fullName evidence="7">Probable aspartic-type endopeptidase OPSB</fullName>
    </recommendedName>
    <alternativeName>
        <fullName evidence="6">Probable aspartic-type endopeptidase opsB</fullName>
    </alternativeName>
</protein>
<evidence type="ECO:0000256" key="1">
    <source>
        <dbReference type="ARBA" id="ARBA00007447"/>
    </source>
</evidence>
<dbReference type="PROSITE" id="PS00141">
    <property type="entry name" value="ASP_PROTEASE"/>
    <property type="match status" value="1"/>
</dbReference>
<reference evidence="12 13" key="1">
    <citation type="submission" date="2015-07" db="EMBL/GenBank/DDBJ databases">
        <title>Comparative genomics of the Sigatoka disease complex on banana suggests a link between parallel evolutionary changes in Pseudocercospora fijiensis and Pseudocercospora eumusae and increased virulence on the banana host.</title>
        <authorList>
            <person name="Chang T.-C."/>
            <person name="Salvucci A."/>
            <person name="Crous P.W."/>
            <person name="Stergiopoulos I."/>
        </authorList>
    </citation>
    <scope>NUCLEOTIDE SEQUENCE [LARGE SCALE GENOMIC DNA]</scope>
    <source>
        <strain evidence="12 13">CBS 116634</strain>
    </source>
</reference>
<dbReference type="InterPro" id="IPR033121">
    <property type="entry name" value="PEPTIDASE_A1"/>
</dbReference>
<keyword evidence="13" id="KW-1185">Reference proteome</keyword>
<feature type="active site" evidence="8">
    <location>
        <position position="92"/>
    </location>
</feature>
<dbReference type="GO" id="GO:0004190">
    <property type="term" value="F:aspartic-type endopeptidase activity"/>
    <property type="evidence" value="ECO:0007669"/>
    <property type="project" value="UniProtKB-KW"/>
</dbReference>
<dbReference type="FunFam" id="2.40.70.10:FF:000011">
    <property type="entry name" value="Aspartic protease"/>
    <property type="match status" value="1"/>
</dbReference>
<comment type="caution">
    <text evidence="12">The sequence shown here is derived from an EMBL/GenBank/DDBJ whole genome shotgun (WGS) entry which is preliminary data.</text>
</comment>
<dbReference type="InterPro" id="IPR001969">
    <property type="entry name" value="Aspartic_peptidase_AS"/>
</dbReference>
<evidence type="ECO:0000256" key="3">
    <source>
        <dbReference type="ARBA" id="ARBA00022729"/>
    </source>
</evidence>
<evidence type="ECO:0000256" key="6">
    <source>
        <dbReference type="ARBA" id="ARBA00067536"/>
    </source>
</evidence>
<feature type="chain" id="PRO_5007297369" description="Probable aspartic-type endopeptidase OPSB" evidence="10">
    <location>
        <begin position="22"/>
        <end position="477"/>
    </location>
</feature>
<evidence type="ECO:0000313" key="13">
    <source>
        <dbReference type="Proteomes" id="UP000073492"/>
    </source>
</evidence>
<dbReference type="Gene3D" id="2.40.70.10">
    <property type="entry name" value="Acid Proteases"/>
    <property type="match status" value="2"/>
</dbReference>
<keyword evidence="4 9" id="KW-0064">Aspartyl protease</keyword>
<feature type="domain" description="Peptidase A1" evidence="11">
    <location>
        <begin position="74"/>
        <end position="396"/>
    </location>
</feature>
<keyword evidence="5 9" id="KW-0378">Hydrolase</keyword>
<dbReference type="AlphaFoldDB" id="A0A139ICG6"/>
<evidence type="ECO:0000313" key="12">
    <source>
        <dbReference type="EMBL" id="KXT12400.1"/>
    </source>
</evidence>
<dbReference type="GO" id="GO:0006508">
    <property type="term" value="P:proteolysis"/>
    <property type="evidence" value="ECO:0007669"/>
    <property type="project" value="UniProtKB-KW"/>
</dbReference>
<evidence type="ECO:0000256" key="9">
    <source>
        <dbReference type="RuleBase" id="RU000454"/>
    </source>
</evidence>
<dbReference type="PRINTS" id="PR00792">
    <property type="entry name" value="PEPSIN"/>
</dbReference>
<name>A0A139ICG6_9PEZI</name>
<accession>A0A139ICG6</accession>
<evidence type="ECO:0000256" key="10">
    <source>
        <dbReference type="SAM" id="SignalP"/>
    </source>
</evidence>
<dbReference type="PROSITE" id="PS51767">
    <property type="entry name" value="PEPTIDASE_A1"/>
    <property type="match status" value="1"/>
</dbReference>
<dbReference type="PANTHER" id="PTHR47966:SF65">
    <property type="entry name" value="ASPARTIC-TYPE ENDOPEPTIDASE"/>
    <property type="match status" value="1"/>
</dbReference>
<evidence type="ECO:0000256" key="2">
    <source>
        <dbReference type="ARBA" id="ARBA00022670"/>
    </source>
</evidence>
<dbReference type="EMBL" id="LFZO01000152">
    <property type="protein sequence ID" value="KXT12400.1"/>
    <property type="molecule type" value="Genomic_DNA"/>
</dbReference>
<gene>
    <name evidence="12" type="ORF">AC579_10294</name>
</gene>
<evidence type="ECO:0000256" key="8">
    <source>
        <dbReference type="PIRSR" id="PIRSR601461-1"/>
    </source>
</evidence>
<evidence type="ECO:0000259" key="11">
    <source>
        <dbReference type="PROSITE" id="PS51767"/>
    </source>
</evidence>
<feature type="signal peptide" evidence="10">
    <location>
        <begin position="1"/>
        <end position="21"/>
    </location>
</feature>
<keyword evidence="2 9" id="KW-0645">Protease</keyword>
<dbReference type="STRING" id="113226.A0A139ICG6"/>
<sequence length="477" mass="49675">MRSSTTTLAIAAGCILGGANAIKLIKRSDGSPHRVVEHTIQRKHIRNPIQHDRNRMRKRDGTLSVTLDNEETLYFMNATIGTPAQNFRLHVDTGSSDLWVNVADSSLCSDASNQCSISGTYNANDSSTYQFINSDFNITYVDGSGSSGDYASDIVSFGGISIEDQQFGIGYDSSSAEGILGIGYPINEVAVQYNDGRAYPNVPQSLLNNGHISSKAYSLWLNDLDASTGSILFGGVNSAKYTGSLETVPIIKEQGVYAEFIIALTAVGHNGNQGSIASNQAIPALLDSGSSLMYLPNDIAQSIYDATGASYNSKQGVAFIDCSAGNSDETIDFTFSSPTIKVALNELVIVAGVDRGKEICILGIGPAGSSTPVLGDTFLRSAYVVYDLAAHEISLAQTNFNSTSNNVLEITNSTGVPDATTVQNAVTSVAVQSGGARIGDGTSGTITLGAAAAPTAAPGWNLAAIGGVAVAGAMFAL</sequence>
<dbReference type="OrthoDB" id="771136at2759"/>
<dbReference type="PANTHER" id="PTHR47966">
    <property type="entry name" value="BETA-SITE APP-CLEAVING ENZYME, ISOFORM A-RELATED"/>
    <property type="match status" value="1"/>
</dbReference>
<comment type="similarity">
    <text evidence="1 9">Belongs to the peptidase A1 family.</text>
</comment>
<evidence type="ECO:0000256" key="5">
    <source>
        <dbReference type="ARBA" id="ARBA00022801"/>
    </source>
</evidence>
<dbReference type="Pfam" id="PF00026">
    <property type="entry name" value="Asp"/>
    <property type="match status" value="1"/>
</dbReference>